<feature type="region of interest" description="Disordered" evidence="1">
    <location>
        <begin position="41"/>
        <end position="60"/>
    </location>
</feature>
<evidence type="ECO:0000313" key="4">
    <source>
        <dbReference type="Proteomes" id="UP000419743"/>
    </source>
</evidence>
<dbReference type="InterPro" id="IPR052164">
    <property type="entry name" value="Anthracycline_SecMetBiosynth"/>
</dbReference>
<sequence>MTGRVVHFEVPFDDGDRARSFYRDIFGWQIDSMPGFDYSFVSTGPSAPEQGPTEPGYIGGGMMQRQAPIDKPVITIDTADIDATLAKVTAAGGAVVVGKNEIGEGMGFTAYVTDSEGNLIGLYQSARPAG</sequence>
<reference evidence="3 4" key="1">
    <citation type="submission" date="2019-11" db="EMBL/GenBank/DDBJ databases">
        <authorList>
            <person name="Criscuolo A."/>
        </authorList>
    </citation>
    <scope>NUCLEOTIDE SEQUENCE [LARGE SCALE GENOMIC DNA]</scope>
    <source>
        <strain evidence="3">CIP111667</strain>
    </source>
</reference>
<dbReference type="EMBL" id="CACRYJ010000055">
    <property type="protein sequence ID" value="VZO39074.1"/>
    <property type="molecule type" value="Genomic_DNA"/>
</dbReference>
<comment type="caution">
    <text evidence="3">The sequence shown here is derived from an EMBL/GenBank/DDBJ whole genome shotgun (WGS) entry which is preliminary data.</text>
</comment>
<evidence type="ECO:0000259" key="2">
    <source>
        <dbReference type="PROSITE" id="PS51819"/>
    </source>
</evidence>
<dbReference type="PANTHER" id="PTHR33993:SF2">
    <property type="entry name" value="VOC DOMAIN-CONTAINING PROTEIN"/>
    <property type="match status" value="1"/>
</dbReference>
<dbReference type="InterPro" id="IPR037523">
    <property type="entry name" value="VOC_core"/>
</dbReference>
<evidence type="ECO:0000313" key="3">
    <source>
        <dbReference type="EMBL" id="VZO39074.1"/>
    </source>
</evidence>
<proteinExistence type="predicted"/>
<dbReference type="RefSeq" id="WP_156742423.1">
    <property type="nucleotide sequence ID" value="NZ_CACRYJ010000055.1"/>
</dbReference>
<protein>
    <submittedName>
        <fullName evidence="3">Glyoxalase-like domain protein</fullName>
    </submittedName>
</protein>
<feature type="domain" description="VOC" evidence="2">
    <location>
        <begin position="4"/>
        <end position="125"/>
    </location>
</feature>
<organism evidence="3 4">
    <name type="scientific">Occultella aeris</name>
    <dbReference type="NCBI Taxonomy" id="2761496"/>
    <lineage>
        <taxon>Bacteria</taxon>
        <taxon>Bacillati</taxon>
        <taxon>Actinomycetota</taxon>
        <taxon>Actinomycetes</taxon>
        <taxon>Micrococcales</taxon>
        <taxon>Ruaniaceae</taxon>
        <taxon>Occultella</taxon>
    </lineage>
</organism>
<dbReference type="AlphaFoldDB" id="A0A7M4DNP3"/>
<dbReference type="Gene3D" id="3.10.180.10">
    <property type="entry name" value="2,3-Dihydroxybiphenyl 1,2-Dioxygenase, domain 1"/>
    <property type="match status" value="1"/>
</dbReference>
<dbReference type="Proteomes" id="UP000419743">
    <property type="component" value="Unassembled WGS sequence"/>
</dbReference>
<dbReference type="PANTHER" id="PTHR33993">
    <property type="entry name" value="GLYOXALASE-RELATED"/>
    <property type="match status" value="1"/>
</dbReference>
<accession>A0A7M4DNP3</accession>
<dbReference type="CDD" id="cd07247">
    <property type="entry name" value="SgaA_N_like"/>
    <property type="match status" value="1"/>
</dbReference>
<dbReference type="SUPFAM" id="SSF54593">
    <property type="entry name" value="Glyoxalase/Bleomycin resistance protein/Dihydroxybiphenyl dioxygenase"/>
    <property type="match status" value="1"/>
</dbReference>
<name>A0A7M4DNP3_9MICO</name>
<dbReference type="InterPro" id="IPR029068">
    <property type="entry name" value="Glyas_Bleomycin-R_OHBP_Dase"/>
</dbReference>
<dbReference type="Pfam" id="PF22677">
    <property type="entry name" value="Ble-like_N"/>
    <property type="match status" value="1"/>
</dbReference>
<gene>
    <name evidence="3" type="ORF">HALOF300_03774</name>
</gene>
<dbReference type="InterPro" id="IPR053863">
    <property type="entry name" value="Glyoxy/Ble-like_N"/>
</dbReference>
<evidence type="ECO:0000256" key="1">
    <source>
        <dbReference type="SAM" id="MobiDB-lite"/>
    </source>
</evidence>
<dbReference type="PROSITE" id="PS51819">
    <property type="entry name" value="VOC"/>
    <property type="match status" value="1"/>
</dbReference>
<keyword evidence="4" id="KW-1185">Reference proteome</keyword>